<dbReference type="GO" id="GO:0009002">
    <property type="term" value="F:serine-type D-Ala-D-Ala carboxypeptidase activity"/>
    <property type="evidence" value="ECO:0007669"/>
    <property type="project" value="InterPro"/>
</dbReference>
<feature type="domain" description="Penicillin-binding protein dimerisation" evidence="11">
    <location>
        <begin position="55"/>
        <end position="218"/>
    </location>
</feature>
<dbReference type="Gene3D" id="3.40.710.10">
    <property type="entry name" value="DD-peptidase/beta-lactamase superfamily"/>
    <property type="match status" value="1"/>
</dbReference>
<dbReference type="EMBL" id="CP025544">
    <property type="protein sequence ID" value="AXK61065.1"/>
    <property type="molecule type" value="Genomic_DNA"/>
</dbReference>
<dbReference type="GO" id="GO:0009252">
    <property type="term" value="P:peptidoglycan biosynthetic process"/>
    <property type="evidence" value="ECO:0007669"/>
    <property type="project" value="InterPro"/>
</dbReference>
<dbReference type="GO" id="GO:0046677">
    <property type="term" value="P:response to antibiotic"/>
    <property type="evidence" value="ECO:0007669"/>
    <property type="project" value="UniProtKB-KW"/>
</dbReference>
<dbReference type="SUPFAM" id="SSF56601">
    <property type="entry name" value="beta-lactamase/transpeptidase-like"/>
    <property type="match status" value="1"/>
</dbReference>
<name>A0A345ZCP8_9BACT</name>
<keyword evidence="7 9" id="KW-0472">Membrane</keyword>
<dbReference type="KEGG" id="cdes:C0J27_05020"/>
<dbReference type="Pfam" id="PF03717">
    <property type="entry name" value="PBP_dimer"/>
    <property type="match status" value="1"/>
</dbReference>
<evidence type="ECO:0000259" key="11">
    <source>
        <dbReference type="Pfam" id="PF03717"/>
    </source>
</evidence>
<dbReference type="InterPro" id="IPR050515">
    <property type="entry name" value="Beta-lactam/transpept"/>
</dbReference>
<evidence type="ECO:0000313" key="13">
    <source>
        <dbReference type="Proteomes" id="UP000254834"/>
    </source>
</evidence>
<dbReference type="GO" id="GO:0008800">
    <property type="term" value="F:beta-lactamase activity"/>
    <property type="evidence" value="ECO:0007669"/>
    <property type="project" value="UniProtKB-EC"/>
</dbReference>
<dbReference type="InterPro" id="IPR005311">
    <property type="entry name" value="PBP_dimer"/>
</dbReference>
<evidence type="ECO:0000256" key="7">
    <source>
        <dbReference type="ARBA" id="ARBA00023136"/>
    </source>
</evidence>
<keyword evidence="5" id="KW-0732">Signal</keyword>
<dbReference type="EC" id="3.5.2.6" evidence="4"/>
<comment type="similarity">
    <text evidence="3">Belongs to the class-D beta-lactamase family.</text>
</comment>
<reference evidence="12 13" key="1">
    <citation type="submission" date="2017-12" db="EMBL/GenBank/DDBJ databases">
        <title>Chromulinavorax destructans is a abundant pathogen of dominant heterotrophic picoflagllates.</title>
        <authorList>
            <person name="Deeg C.M."/>
            <person name="Zimmer M."/>
            <person name="Suttle C.A."/>
        </authorList>
    </citation>
    <scope>NUCLEOTIDE SEQUENCE [LARGE SCALE GENOMIC DNA]</scope>
    <source>
        <strain evidence="12 13">SeV1</strain>
    </source>
</reference>
<evidence type="ECO:0000313" key="12">
    <source>
        <dbReference type="EMBL" id="AXK61065.1"/>
    </source>
</evidence>
<keyword evidence="6" id="KW-0378">Hydrolase</keyword>
<sequence length="574" mass="64317">MRYRSQESTKKLSLIGITSFVFFLIIFGRLLYLQVYHHQRLDKISQKNFTRIKNIEPLRGNILDCKGNLLATNRPITQIDWIGTGTGKLTTSQRTMLQKIEAILQKYNYPIIAPLSKINRAEKFGTVVRLGCDLNIQALSEISEQCADSENISITTSFKRFYPNKNLACHILGYLGDLDSTHTQSAGKMGLELIFEESLKGKHGTTTNIINSFGKNLHKTPLTNSQSGRNLILTLDISLQELAELTMPDDLAGTFILLDPQNGAIKALVSKPGFDPSIFLKPISTEEWKQLQTNRPFINRAFNASYPPASIFKLVTISAALENDIITPESTFLCHGYTTFKGRKYYCNNRWGHGKLTIKENLVHSCNIACYEIAKKISIDTIADYAYRFGLGVKTNIMFPESSGIVPSNEWKRVVKGEPWWKGETLSAAIGQSFLLATPIQIACMVGSIFQGYLVKPRILQETEVVTTCLDVKQSTLDVLQDSMKSAIVSGSAKNLNRLKNITVYAKTGTAQTKSRVIDTKEKQDNCHAWFASYFYYQDNDPLVMIILLENAGSSTVATSVAQKFLSRYMKSLK</sequence>
<gene>
    <name evidence="12" type="primary">mrdA</name>
    <name evidence="12" type="ORF">C0J27_05020</name>
</gene>
<dbReference type="PANTHER" id="PTHR30627">
    <property type="entry name" value="PEPTIDOGLYCAN D,D-TRANSPEPTIDASE"/>
    <property type="match status" value="1"/>
</dbReference>
<dbReference type="SUPFAM" id="SSF56519">
    <property type="entry name" value="Penicillin binding protein dimerisation domain"/>
    <property type="match status" value="1"/>
</dbReference>
<dbReference type="GO" id="GO:0005886">
    <property type="term" value="C:plasma membrane"/>
    <property type="evidence" value="ECO:0007669"/>
    <property type="project" value="TreeGrafter"/>
</dbReference>
<dbReference type="GO" id="GO:0008658">
    <property type="term" value="F:penicillin binding"/>
    <property type="evidence" value="ECO:0007669"/>
    <property type="project" value="InterPro"/>
</dbReference>
<keyword evidence="8" id="KW-0046">Antibiotic resistance</keyword>
<keyword evidence="9" id="KW-0812">Transmembrane</keyword>
<evidence type="ECO:0000256" key="1">
    <source>
        <dbReference type="ARBA" id="ARBA00001526"/>
    </source>
</evidence>
<dbReference type="OrthoDB" id="9766847at2"/>
<dbReference type="Proteomes" id="UP000254834">
    <property type="component" value="Chromosome"/>
</dbReference>
<dbReference type="InterPro" id="IPR001460">
    <property type="entry name" value="PCN-bd_Tpept"/>
</dbReference>
<dbReference type="PANTHER" id="PTHR30627:SF6">
    <property type="entry name" value="BETA-LACTAMASE YBXI-RELATED"/>
    <property type="match status" value="1"/>
</dbReference>
<proteinExistence type="inferred from homology"/>
<evidence type="ECO:0000256" key="2">
    <source>
        <dbReference type="ARBA" id="ARBA00004370"/>
    </source>
</evidence>
<dbReference type="RefSeq" id="WP_115586080.1">
    <property type="nucleotide sequence ID" value="NZ_CP025544.1"/>
</dbReference>
<evidence type="ECO:0000256" key="6">
    <source>
        <dbReference type="ARBA" id="ARBA00022801"/>
    </source>
</evidence>
<comment type="catalytic activity">
    <reaction evidence="1">
        <text>a beta-lactam + H2O = a substituted beta-amino acid</text>
        <dbReference type="Rhea" id="RHEA:20401"/>
        <dbReference type="ChEBI" id="CHEBI:15377"/>
        <dbReference type="ChEBI" id="CHEBI:35627"/>
        <dbReference type="ChEBI" id="CHEBI:140347"/>
        <dbReference type="EC" id="3.5.2.6"/>
    </reaction>
</comment>
<keyword evidence="9" id="KW-1133">Transmembrane helix</keyword>
<protein>
    <recommendedName>
        <fullName evidence="4">beta-lactamase</fullName>
        <ecNumber evidence="4">3.5.2.6</ecNumber>
    </recommendedName>
</protein>
<dbReference type="NCBIfam" id="TIGR03423">
    <property type="entry name" value="pbp2_mrdA"/>
    <property type="match status" value="1"/>
</dbReference>
<evidence type="ECO:0000256" key="9">
    <source>
        <dbReference type="SAM" id="Phobius"/>
    </source>
</evidence>
<evidence type="ECO:0000256" key="4">
    <source>
        <dbReference type="ARBA" id="ARBA00012865"/>
    </source>
</evidence>
<keyword evidence="13" id="KW-1185">Reference proteome</keyword>
<evidence type="ECO:0000256" key="5">
    <source>
        <dbReference type="ARBA" id="ARBA00022729"/>
    </source>
</evidence>
<dbReference type="InterPro" id="IPR012338">
    <property type="entry name" value="Beta-lactam/transpept-like"/>
</dbReference>
<organism evidence="12 13">
    <name type="scientific">Candidatus Chromulinivorax destructor</name>
    <dbReference type="NCBI Taxonomy" id="2066483"/>
    <lineage>
        <taxon>Bacteria</taxon>
        <taxon>Candidatus Babelota</taxon>
        <taxon>Candidatus Babeliae</taxon>
        <taxon>Candidatus Babeliales</taxon>
        <taxon>Candidatus Chromulinivoraceae</taxon>
        <taxon>Candidatus Chromulinivorax</taxon>
    </lineage>
</organism>
<dbReference type="AlphaFoldDB" id="A0A345ZCP8"/>
<feature type="domain" description="Penicillin-binding protein transpeptidase" evidence="10">
    <location>
        <begin position="253"/>
        <end position="566"/>
    </location>
</feature>
<feature type="transmembrane region" description="Helical" evidence="9">
    <location>
        <begin position="12"/>
        <end position="32"/>
    </location>
</feature>
<dbReference type="InterPro" id="IPR017790">
    <property type="entry name" value="Penicillin-binding_protein_2"/>
</dbReference>
<evidence type="ECO:0000259" key="10">
    <source>
        <dbReference type="Pfam" id="PF00905"/>
    </source>
</evidence>
<dbReference type="Pfam" id="PF00905">
    <property type="entry name" value="Transpeptidase"/>
    <property type="match status" value="1"/>
</dbReference>
<accession>A0A345ZCP8</accession>
<dbReference type="InterPro" id="IPR036138">
    <property type="entry name" value="PBP_dimer_sf"/>
</dbReference>
<dbReference type="Gene3D" id="3.90.1310.10">
    <property type="entry name" value="Penicillin-binding protein 2a (Domain 2)"/>
    <property type="match status" value="1"/>
</dbReference>
<evidence type="ECO:0000256" key="8">
    <source>
        <dbReference type="ARBA" id="ARBA00023251"/>
    </source>
</evidence>
<dbReference type="GO" id="GO:0071555">
    <property type="term" value="P:cell wall organization"/>
    <property type="evidence" value="ECO:0007669"/>
    <property type="project" value="TreeGrafter"/>
</dbReference>
<comment type="subcellular location">
    <subcellularLocation>
        <location evidence="2">Membrane</location>
    </subcellularLocation>
</comment>
<evidence type="ECO:0000256" key="3">
    <source>
        <dbReference type="ARBA" id="ARBA00007898"/>
    </source>
</evidence>